<gene>
    <name evidence="10" type="ORF">HQN79_10885</name>
</gene>
<evidence type="ECO:0000256" key="4">
    <source>
        <dbReference type="ARBA" id="ARBA00022692"/>
    </source>
</evidence>
<evidence type="ECO:0000256" key="7">
    <source>
        <dbReference type="SAM" id="Phobius"/>
    </source>
</evidence>
<dbReference type="GO" id="GO:0098797">
    <property type="term" value="C:plasma membrane protein complex"/>
    <property type="evidence" value="ECO:0007669"/>
    <property type="project" value="TreeGrafter"/>
</dbReference>
<reference evidence="10 11" key="1">
    <citation type="submission" date="2020-05" db="EMBL/GenBank/DDBJ databases">
        <title>Thiomicrorhabdus sediminis sp.nov. and Thiomicrorhabdus xiamenensis sp.nov., novel sulfur-oxidizing bacteria isolated from coastal sediment.</title>
        <authorList>
            <person name="Liu X."/>
        </authorList>
    </citation>
    <scope>NUCLEOTIDE SEQUENCE [LARGE SCALE GENOMIC DNA]</scope>
    <source>
        <strain evidence="10 11">G2</strain>
    </source>
</reference>
<dbReference type="KEGG" id="txa:HQN79_10885"/>
<name>A0A7D4SZL6_9GAMM</name>
<dbReference type="AlphaFoldDB" id="A0A7D4SZL6"/>
<evidence type="ECO:0000256" key="3">
    <source>
        <dbReference type="ARBA" id="ARBA00022475"/>
    </source>
</evidence>
<dbReference type="InterPro" id="IPR025857">
    <property type="entry name" value="MacB_PCD"/>
</dbReference>
<dbReference type="Proteomes" id="UP000504724">
    <property type="component" value="Chromosome"/>
</dbReference>
<comment type="subcellular location">
    <subcellularLocation>
        <location evidence="1">Cell membrane</location>
        <topology evidence="1">Multi-pass membrane protein</topology>
    </subcellularLocation>
</comment>
<keyword evidence="3" id="KW-1003">Cell membrane</keyword>
<dbReference type="PANTHER" id="PTHR30489:SF0">
    <property type="entry name" value="LIPOPROTEIN-RELEASING SYSTEM TRANSMEMBRANE PROTEIN LOLE"/>
    <property type="match status" value="1"/>
</dbReference>
<feature type="transmembrane region" description="Helical" evidence="7">
    <location>
        <begin position="281"/>
        <end position="304"/>
    </location>
</feature>
<evidence type="ECO:0000256" key="5">
    <source>
        <dbReference type="ARBA" id="ARBA00022989"/>
    </source>
</evidence>
<dbReference type="RefSeq" id="WP_173286443.1">
    <property type="nucleotide sequence ID" value="NZ_CP054020.1"/>
</dbReference>
<protein>
    <submittedName>
        <fullName evidence="10">ABC transporter permease</fullName>
    </submittedName>
</protein>
<keyword evidence="6 7" id="KW-0472">Membrane</keyword>
<evidence type="ECO:0000313" key="11">
    <source>
        <dbReference type="Proteomes" id="UP000504724"/>
    </source>
</evidence>
<comment type="similarity">
    <text evidence="2">Belongs to the ABC-4 integral membrane protein family. LolC/E subfamily.</text>
</comment>
<keyword evidence="11" id="KW-1185">Reference proteome</keyword>
<evidence type="ECO:0000259" key="8">
    <source>
        <dbReference type="Pfam" id="PF02687"/>
    </source>
</evidence>
<dbReference type="EMBL" id="CP054020">
    <property type="protein sequence ID" value="QKI90044.1"/>
    <property type="molecule type" value="Genomic_DNA"/>
</dbReference>
<dbReference type="Pfam" id="PF02687">
    <property type="entry name" value="FtsX"/>
    <property type="match status" value="1"/>
</dbReference>
<organism evidence="10 11">
    <name type="scientific">Thiomicrorhabdus xiamenensis</name>
    <dbReference type="NCBI Taxonomy" id="2739063"/>
    <lineage>
        <taxon>Bacteria</taxon>
        <taxon>Pseudomonadati</taxon>
        <taxon>Pseudomonadota</taxon>
        <taxon>Gammaproteobacteria</taxon>
        <taxon>Thiotrichales</taxon>
        <taxon>Piscirickettsiaceae</taxon>
        <taxon>Thiomicrorhabdus</taxon>
    </lineage>
</organism>
<sequence length="413" mass="45139">MKILRIAGRNLWRYQRRTLLTTLLITLGVVAMLLFISTSGSFKNMMIGQITDSMLGHLQIHKKGYVSSIDSLPLTMNMKPKMVSKAEEALDAIPEIEGWSPRLKFGAMFSNFNETTNIRLNGVLPDREIQACPDLPGRILGEQPQQLVEPGKILIPELIAKGLKVKVGDSIVLVATNRDGSVNGMNFQVSGILEGLSGPGGRDGYLHLDDARELLRLESNEISEIAIRLKSPEQQKAVLQKLQQTLGTLQNQQGKPAFEIHSWEKLSPFSNIANMIDLMTLFIKIMLVAIVLISVMNVMIMAVYERVREIGTLAAMGTQPGTILKLFITEGLLLGIAGALIGVLISALVIFGLQQAELSFSFGRQSGLILDPQLALKDVLFASLIVIAAAVIASLQPAWKASKLNPVDALRQV</sequence>
<dbReference type="InterPro" id="IPR003838">
    <property type="entry name" value="ABC3_permease_C"/>
</dbReference>
<evidence type="ECO:0000256" key="6">
    <source>
        <dbReference type="ARBA" id="ARBA00023136"/>
    </source>
</evidence>
<feature type="domain" description="ABC3 transporter permease C-terminal" evidence="8">
    <location>
        <begin position="283"/>
        <end position="406"/>
    </location>
</feature>
<evidence type="ECO:0000313" key="10">
    <source>
        <dbReference type="EMBL" id="QKI90044.1"/>
    </source>
</evidence>
<feature type="transmembrane region" description="Helical" evidence="7">
    <location>
        <begin position="374"/>
        <end position="395"/>
    </location>
</feature>
<feature type="transmembrane region" description="Helical" evidence="7">
    <location>
        <begin position="332"/>
        <end position="353"/>
    </location>
</feature>
<evidence type="ECO:0000256" key="2">
    <source>
        <dbReference type="ARBA" id="ARBA00005236"/>
    </source>
</evidence>
<dbReference type="PANTHER" id="PTHR30489">
    <property type="entry name" value="LIPOPROTEIN-RELEASING SYSTEM TRANSMEMBRANE PROTEIN LOLE"/>
    <property type="match status" value="1"/>
</dbReference>
<evidence type="ECO:0000256" key="1">
    <source>
        <dbReference type="ARBA" id="ARBA00004651"/>
    </source>
</evidence>
<keyword evidence="4 7" id="KW-0812">Transmembrane</keyword>
<dbReference type="InterPro" id="IPR051447">
    <property type="entry name" value="Lipoprotein-release_system"/>
</dbReference>
<proteinExistence type="inferred from homology"/>
<dbReference type="GO" id="GO:0044874">
    <property type="term" value="P:lipoprotein localization to outer membrane"/>
    <property type="evidence" value="ECO:0007669"/>
    <property type="project" value="TreeGrafter"/>
</dbReference>
<feature type="transmembrane region" description="Helical" evidence="7">
    <location>
        <begin position="18"/>
        <end position="36"/>
    </location>
</feature>
<feature type="domain" description="MacB-like periplasmic core" evidence="9">
    <location>
        <begin position="18"/>
        <end position="244"/>
    </location>
</feature>
<keyword evidence="5 7" id="KW-1133">Transmembrane helix</keyword>
<dbReference type="Pfam" id="PF12704">
    <property type="entry name" value="MacB_PCD"/>
    <property type="match status" value="1"/>
</dbReference>
<evidence type="ECO:0000259" key="9">
    <source>
        <dbReference type="Pfam" id="PF12704"/>
    </source>
</evidence>
<accession>A0A7D4SZL6</accession>